<dbReference type="PANTHER" id="PTHR32024">
    <property type="entry name" value="TRK SYSTEM POTASSIUM UPTAKE PROTEIN TRKG-RELATED"/>
    <property type="match status" value="1"/>
</dbReference>
<feature type="transmembrane region" description="Helical" evidence="13">
    <location>
        <begin position="182"/>
        <end position="215"/>
    </location>
</feature>
<dbReference type="Proteomes" id="UP000189681">
    <property type="component" value="Unassembled WGS sequence"/>
</dbReference>
<dbReference type="InterPro" id="IPR004772">
    <property type="entry name" value="TrkH"/>
</dbReference>
<evidence type="ECO:0000256" key="12">
    <source>
        <dbReference type="PIRSR" id="PIRSR006247-1"/>
    </source>
</evidence>
<keyword evidence="8 12" id="KW-0630">Potassium</keyword>
<keyword evidence="5" id="KW-0997">Cell inner membrane</keyword>
<gene>
    <name evidence="14" type="ORF">AYP45_09800</name>
</gene>
<feature type="transmembrane region" description="Helical" evidence="13">
    <location>
        <begin position="70"/>
        <end position="91"/>
    </location>
</feature>
<feature type="binding site" evidence="12">
    <location>
        <position position="112"/>
    </location>
    <ligand>
        <name>K(+)</name>
        <dbReference type="ChEBI" id="CHEBI:29103"/>
    </ligand>
</feature>
<dbReference type="GO" id="GO:0005886">
    <property type="term" value="C:plasma membrane"/>
    <property type="evidence" value="ECO:0007669"/>
    <property type="project" value="UniProtKB-SubCell"/>
</dbReference>
<dbReference type="PIRSF" id="PIRSF006247">
    <property type="entry name" value="TrkH"/>
    <property type="match status" value="1"/>
</dbReference>
<evidence type="ECO:0000256" key="5">
    <source>
        <dbReference type="ARBA" id="ARBA00022519"/>
    </source>
</evidence>
<protein>
    <recommendedName>
        <fullName evidence="16">Potassium transporter</fullName>
    </recommendedName>
</protein>
<feature type="binding site" evidence="12">
    <location>
        <position position="444"/>
    </location>
    <ligand>
        <name>K(+)</name>
        <dbReference type="ChEBI" id="CHEBI:29103"/>
    </ligand>
</feature>
<evidence type="ECO:0000313" key="15">
    <source>
        <dbReference type="Proteomes" id="UP000189681"/>
    </source>
</evidence>
<comment type="similarity">
    <text evidence="2">Belongs to the TrkH potassium transport family.</text>
</comment>
<dbReference type="PANTHER" id="PTHR32024:SF2">
    <property type="entry name" value="TRK SYSTEM POTASSIUM UPTAKE PROTEIN TRKG-RELATED"/>
    <property type="match status" value="1"/>
</dbReference>
<accession>A0A1V4AT64</accession>
<feature type="transmembrane region" description="Helical" evidence="13">
    <location>
        <begin position="12"/>
        <end position="31"/>
    </location>
</feature>
<keyword evidence="4" id="KW-1003">Cell membrane</keyword>
<evidence type="ECO:0000256" key="7">
    <source>
        <dbReference type="ARBA" id="ARBA00022692"/>
    </source>
</evidence>
<keyword evidence="11 13" id="KW-0472">Membrane</keyword>
<comment type="subcellular location">
    <subcellularLocation>
        <location evidence="1">Cell inner membrane</location>
        <topology evidence="1">Multi-pass membrane protein</topology>
    </subcellularLocation>
</comment>
<organism evidence="14 15">
    <name type="scientific">Candidatus Brocadia carolinensis</name>
    <dbReference type="NCBI Taxonomy" id="1004156"/>
    <lineage>
        <taxon>Bacteria</taxon>
        <taxon>Pseudomonadati</taxon>
        <taxon>Planctomycetota</taxon>
        <taxon>Candidatus Brocadiia</taxon>
        <taxon>Candidatus Brocadiales</taxon>
        <taxon>Candidatus Brocadiaceae</taxon>
        <taxon>Candidatus Brocadia</taxon>
    </lineage>
</organism>
<dbReference type="Pfam" id="PF02386">
    <property type="entry name" value="TrkH"/>
    <property type="match status" value="1"/>
</dbReference>
<feature type="transmembrane region" description="Helical" evidence="13">
    <location>
        <begin position="408"/>
        <end position="427"/>
    </location>
</feature>
<feature type="transmembrane region" description="Helical" evidence="13">
    <location>
        <begin position="344"/>
        <end position="372"/>
    </location>
</feature>
<comment type="caution">
    <text evidence="14">The sequence shown here is derived from an EMBL/GenBank/DDBJ whole genome shotgun (WGS) entry which is preliminary data.</text>
</comment>
<keyword evidence="6" id="KW-0633">Potassium transport</keyword>
<keyword evidence="3" id="KW-0813">Transport</keyword>
<keyword evidence="12" id="KW-0479">Metal-binding</keyword>
<dbReference type="STRING" id="1004156.AYP45_09800"/>
<evidence type="ECO:0000256" key="6">
    <source>
        <dbReference type="ARBA" id="ARBA00022538"/>
    </source>
</evidence>
<proteinExistence type="inferred from homology"/>
<feature type="binding site" evidence="12">
    <location>
        <position position="328"/>
    </location>
    <ligand>
        <name>K(+)</name>
        <dbReference type="ChEBI" id="CHEBI:29103"/>
    </ligand>
</feature>
<dbReference type="AlphaFoldDB" id="A0A1V4AT64"/>
<evidence type="ECO:0000256" key="2">
    <source>
        <dbReference type="ARBA" id="ARBA00009137"/>
    </source>
</evidence>
<feature type="binding site" evidence="12">
    <location>
        <position position="111"/>
    </location>
    <ligand>
        <name>K(+)</name>
        <dbReference type="ChEBI" id="CHEBI:29103"/>
    </ligand>
</feature>
<name>A0A1V4AT64_9BACT</name>
<feature type="transmembrane region" description="Helical" evidence="13">
    <location>
        <begin position="235"/>
        <end position="254"/>
    </location>
</feature>
<keyword evidence="9 13" id="KW-1133">Transmembrane helix</keyword>
<feature type="transmembrane region" description="Helical" evidence="13">
    <location>
        <begin position="37"/>
        <end position="58"/>
    </location>
</feature>
<evidence type="ECO:0000256" key="4">
    <source>
        <dbReference type="ARBA" id="ARBA00022475"/>
    </source>
</evidence>
<evidence type="ECO:0000256" key="10">
    <source>
        <dbReference type="ARBA" id="ARBA00023065"/>
    </source>
</evidence>
<dbReference type="GO" id="GO:0015379">
    <property type="term" value="F:potassium:chloride symporter activity"/>
    <property type="evidence" value="ECO:0007669"/>
    <property type="project" value="InterPro"/>
</dbReference>
<evidence type="ECO:0000256" key="1">
    <source>
        <dbReference type="ARBA" id="ARBA00004429"/>
    </source>
</evidence>
<evidence type="ECO:0000256" key="8">
    <source>
        <dbReference type="ARBA" id="ARBA00022958"/>
    </source>
</evidence>
<sequence length="494" mass="54552">MNIPIVLNTISNLVLMLAAILLIPFGVACYYNDDAAMWAFTYTIIITGILGGLSKAFIRRKREEIGVRDSIAIVTFSWIVCIFLGALPFWFSGVCATYCDAVFETTSGFTTTGASIFKNVEILPHSILFWRSFTAWLGGMGIIVIFVALLPAMGISGYQLFSAEVSGPTADRLKPRIGETAKLLWIIYLIITAAMTLSLFGGGMSFFDAICHTFATVSTAGFSTKNTSIAFYDNLYIEVVVATFMFLCGCNFSLYYQCFHKEFKKILKNSELRFFGGLVLTAIIFVALMLYFNKPEFFNGGTKDIRYYDLGHAFRYAFFQVMTASSTTGHASADFDLWPNSCRFLLILLMFIGACAGSTGGAIKCVRILLLLKSSLRELTRILRPRMVKHVKLNGESVSEEIVTESSVFFVVYLGCFGISSLALMAMNTDIVTAFSAVATCMANCGPGLAKVGPMSNFSDVAYAGKWVLSFCMLLGRLEIYSLILIFLPITWKR</sequence>
<evidence type="ECO:0008006" key="16">
    <source>
        <dbReference type="Google" id="ProtNLM"/>
    </source>
</evidence>
<evidence type="ECO:0000313" key="14">
    <source>
        <dbReference type="EMBL" id="OOP56338.1"/>
    </source>
</evidence>
<dbReference type="InterPro" id="IPR003445">
    <property type="entry name" value="Cat_transpt"/>
</dbReference>
<evidence type="ECO:0000256" key="11">
    <source>
        <dbReference type="ARBA" id="ARBA00023136"/>
    </source>
</evidence>
<dbReference type="EMBL" id="AYTS01000085">
    <property type="protein sequence ID" value="OOP56338.1"/>
    <property type="molecule type" value="Genomic_DNA"/>
</dbReference>
<feature type="transmembrane region" description="Helical" evidence="13">
    <location>
        <begin position="467"/>
        <end position="488"/>
    </location>
</feature>
<keyword evidence="7 13" id="KW-0812">Transmembrane</keyword>
<feature type="binding site" evidence="12">
    <location>
        <position position="327"/>
    </location>
    <ligand>
        <name>K(+)</name>
        <dbReference type="ChEBI" id="CHEBI:29103"/>
    </ligand>
</feature>
<evidence type="ECO:0000256" key="3">
    <source>
        <dbReference type="ARBA" id="ARBA00022448"/>
    </source>
</evidence>
<reference evidence="14 15" key="1">
    <citation type="journal article" date="2017" name="Water Res.">
        <title>Discovery and metagenomic analysis of an anammox bacterial enrichment related to Candidatus "Brocadia caroliniensis" in a full-scale glycerol-fed nitritation-denitritation separate centrate treatment process.</title>
        <authorList>
            <person name="Park H."/>
            <person name="Brotto A.C."/>
            <person name="van Loosdrecht M.C."/>
            <person name="Chandran K."/>
        </authorList>
    </citation>
    <scope>NUCLEOTIDE SEQUENCE [LARGE SCALE GENOMIC DNA]</scope>
    <source>
        <strain evidence="14">26THWARD</strain>
    </source>
</reference>
<dbReference type="GO" id="GO:0046872">
    <property type="term" value="F:metal ion binding"/>
    <property type="evidence" value="ECO:0007669"/>
    <property type="project" value="UniProtKB-KW"/>
</dbReference>
<evidence type="ECO:0000256" key="13">
    <source>
        <dbReference type="SAM" id="Phobius"/>
    </source>
</evidence>
<feature type="transmembrane region" description="Helical" evidence="13">
    <location>
        <begin position="133"/>
        <end position="161"/>
    </location>
</feature>
<evidence type="ECO:0000256" key="9">
    <source>
        <dbReference type="ARBA" id="ARBA00022989"/>
    </source>
</evidence>
<keyword evidence="10" id="KW-0406">Ion transport</keyword>
<feature type="transmembrane region" description="Helical" evidence="13">
    <location>
        <begin position="274"/>
        <end position="292"/>
    </location>
</feature>